<protein>
    <submittedName>
        <fullName evidence="4">Carbohydrate-binding module family 50 protein</fullName>
    </submittedName>
</protein>
<organism evidence="4 5">
    <name type="scientific">Piedraia hortae CBS 480.64</name>
    <dbReference type="NCBI Taxonomy" id="1314780"/>
    <lineage>
        <taxon>Eukaryota</taxon>
        <taxon>Fungi</taxon>
        <taxon>Dikarya</taxon>
        <taxon>Ascomycota</taxon>
        <taxon>Pezizomycotina</taxon>
        <taxon>Dothideomycetes</taxon>
        <taxon>Dothideomycetidae</taxon>
        <taxon>Capnodiales</taxon>
        <taxon>Piedraiaceae</taxon>
        <taxon>Piedraia</taxon>
    </lineage>
</organism>
<dbReference type="EMBL" id="MU005964">
    <property type="protein sequence ID" value="KAF2862679.1"/>
    <property type="molecule type" value="Genomic_DNA"/>
</dbReference>
<evidence type="ECO:0000313" key="5">
    <source>
        <dbReference type="Proteomes" id="UP000799421"/>
    </source>
</evidence>
<dbReference type="SUPFAM" id="SSF54106">
    <property type="entry name" value="LysM domain"/>
    <property type="match status" value="1"/>
</dbReference>
<evidence type="ECO:0000256" key="2">
    <source>
        <dbReference type="ARBA" id="ARBA00023026"/>
    </source>
</evidence>
<reference evidence="4" key="1">
    <citation type="journal article" date="2020" name="Stud. Mycol.">
        <title>101 Dothideomycetes genomes: a test case for predicting lifestyles and emergence of pathogens.</title>
        <authorList>
            <person name="Haridas S."/>
            <person name="Albert R."/>
            <person name="Binder M."/>
            <person name="Bloem J."/>
            <person name="Labutti K."/>
            <person name="Salamov A."/>
            <person name="Andreopoulos B."/>
            <person name="Baker S."/>
            <person name="Barry K."/>
            <person name="Bills G."/>
            <person name="Bluhm B."/>
            <person name="Cannon C."/>
            <person name="Castanera R."/>
            <person name="Culley D."/>
            <person name="Daum C."/>
            <person name="Ezra D."/>
            <person name="Gonzalez J."/>
            <person name="Henrissat B."/>
            <person name="Kuo A."/>
            <person name="Liang C."/>
            <person name="Lipzen A."/>
            <person name="Lutzoni F."/>
            <person name="Magnuson J."/>
            <person name="Mondo S."/>
            <person name="Nolan M."/>
            <person name="Ohm R."/>
            <person name="Pangilinan J."/>
            <person name="Park H.-J."/>
            <person name="Ramirez L."/>
            <person name="Alfaro M."/>
            <person name="Sun H."/>
            <person name="Tritt A."/>
            <person name="Yoshinaga Y."/>
            <person name="Zwiers L.-H."/>
            <person name="Turgeon B."/>
            <person name="Goodwin S."/>
            <person name="Spatafora J."/>
            <person name="Crous P."/>
            <person name="Grigoriev I."/>
        </authorList>
    </citation>
    <scope>NUCLEOTIDE SEQUENCE</scope>
    <source>
        <strain evidence="4">CBS 480.64</strain>
    </source>
</reference>
<keyword evidence="5" id="KW-1185">Reference proteome</keyword>
<dbReference type="Pfam" id="PF01476">
    <property type="entry name" value="LysM"/>
    <property type="match status" value="1"/>
</dbReference>
<feature type="non-terminal residue" evidence="4">
    <location>
        <position position="75"/>
    </location>
</feature>
<dbReference type="OrthoDB" id="2281372at2759"/>
<name>A0A6A7C6I6_9PEZI</name>
<dbReference type="PANTHER" id="PTHR34997:SF1">
    <property type="entry name" value="PEPTIDOGLYCAN-BINDING LYSIN DOMAIN"/>
    <property type="match status" value="1"/>
</dbReference>
<dbReference type="Gene3D" id="3.10.350.10">
    <property type="entry name" value="LysM domain"/>
    <property type="match status" value="1"/>
</dbReference>
<dbReference type="AlphaFoldDB" id="A0A6A7C6I6"/>
<evidence type="ECO:0000313" key="4">
    <source>
        <dbReference type="EMBL" id="KAF2862679.1"/>
    </source>
</evidence>
<dbReference type="Proteomes" id="UP000799421">
    <property type="component" value="Unassembled WGS sequence"/>
</dbReference>
<dbReference type="PANTHER" id="PTHR34997">
    <property type="entry name" value="AM15"/>
    <property type="match status" value="1"/>
</dbReference>
<sequence length="75" mass="7964">SGSSSCPTAPSPLLPNTAAHCDKYYRVKAGDTCSSISSSQGITTANLNKWNPSVNSDCTNLWANYYVCVSQPKTC</sequence>
<accession>A0A6A7C6I6</accession>
<evidence type="ECO:0000256" key="1">
    <source>
        <dbReference type="ARBA" id="ARBA00022669"/>
    </source>
</evidence>
<feature type="domain" description="LysM" evidence="3">
    <location>
        <begin position="23"/>
        <end position="69"/>
    </location>
</feature>
<gene>
    <name evidence="4" type="ORF">K470DRAFT_205921</name>
</gene>
<dbReference type="GO" id="GO:0008061">
    <property type="term" value="F:chitin binding"/>
    <property type="evidence" value="ECO:0007669"/>
    <property type="project" value="UniProtKB-KW"/>
</dbReference>
<dbReference type="InterPro" id="IPR018392">
    <property type="entry name" value="LysM"/>
</dbReference>
<dbReference type="PROSITE" id="PS51782">
    <property type="entry name" value="LYSM"/>
    <property type="match status" value="1"/>
</dbReference>
<keyword evidence="1" id="KW-0147">Chitin-binding</keyword>
<proteinExistence type="predicted"/>
<dbReference type="InterPro" id="IPR052210">
    <property type="entry name" value="LysM1-like"/>
</dbReference>
<feature type="non-terminal residue" evidence="4">
    <location>
        <position position="1"/>
    </location>
</feature>
<evidence type="ECO:0000259" key="3">
    <source>
        <dbReference type="PROSITE" id="PS51782"/>
    </source>
</evidence>
<dbReference type="InterPro" id="IPR036779">
    <property type="entry name" value="LysM_dom_sf"/>
</dbReference>
<keyword evidence="2" id="KW-0843">Virulence</keyword>
<dbReference type="SMART" id="SM00257">
    <property type="entry name" value="LysM"/>
    <property type="match status" value="1"/>
</dbReference>
<dbReference type="CDD" id="cd00118">
    <property type="entry name" value="LysM"/>
    <property type="match status" value="1"/>
</dbReference>